<dbReference type="STRING" id="128403.WA1_18755"/>
<dbReference type="GO" id="GO:0003677">
    <property type="term" value="F:DNA binding"/>
    <property type="evidence" value="ECO:0007669"/>
    <property type="project" value="InterPro"/>
</dbReference>
<comment type="caution">
    <text evidence="2">The sequence shown here is derived from an EMBL/GenBank/DDBJ whole genome shotgun (WGS) entry which is preliminary data.</text>
</comment>
<dbReference type="InterPro" id="IPR001387">
    <property type="entry name" value="Cro/C1-type_HTH"/>
</dbReference>
<dbReference type="Proteomes" id="UP000076925">
    <property type="component" value="Unassembled WGS sequence"/>
</dbReference>
<dbReference type="Gene3D" id="1.10.260.40">
    <property type="entry name" value="lambda repressor-like DNA-binding domains"/>
    <property type="match status" value="1"/>
</dbReference>
<gene>
    <name evidence="2" type="ORF">WA1_18755</name>
</gene>
<dbReference type="CDD" id="cd00093">
    <property type="entry name" value="HTH_XRE"/>
    <property type="match status" value="1"/>
</dbReference>
<name>A0A139XBL9_9CYAN</name>
<dbReference type="SMART" id="SM00530">
    <property type="entry name" value="HTH_XRE"/>
    <property type="match status" value="1"/>
</dbReference>
<reference evidence="2 3" key="1">
    <citation type="journal article" date="2013" name="Genome Biol. Evol.">
        <title>Genomes of Stigonematalean cyanobacteria (subsection V) and the evolution of oxygenic photosynthesis from prokaryotes to plastids.</title>
        <authorList>
            <person name="Dagan T."/>
            <person name="Roettger M."/>
            <person name="Stucken K."/>
            <person name="Landan G."/>
            <person name="Koch R."/>
            <person name="Major P."/>
            <person name="Gould S.B."/>
            <person name="Goremykin V.V."/>
            <person name="Rippka R."/>
            <person name="Tandeau de Marsac N."/>
            <person name="Gugger M."/>
            <person name="Lockhart P.J."/>
            <person name="Allen J.F."/>
            <person name="Brune I."/>
            <person name="Maus I."/>
            <person name="Puhler A."/>
            <person name="Martin W.F."/>
        </authorList>
    </citation>
    <scope>NUCLEOTIDE SEQUENCE [LARGE SCALE GENOMIC DNA]</scope>
    <source>
        <strain evidence="2 3">PCC 7110</strain>
    </source>
</reference>
<keyword evidence="3" id="KW-1185">Reference proteome</keyword>
<organism evidence="2 3">
    <name type="scientific">Scytonema hofmannii PCC 7110</name>
    <dbReference type="NCBI Taxonomy" id="128403"/>
    <lineage>
        <taxon>Bacteria</taxon>
        <taxon>Bacillati</taxon>
        <taxon>Cyanobacteriota</taxon>
        <taxon>Cyanophyceae</taxon>
        <taxon>Nostocales</taxon>
        <taxon>Scytonemataceae</taxon>
        <taxon>Scytonema</taxon>
    </lineage>
</organism>
<dbReference type="Pfam" id="PF01381">
    <property type="entry name" value="HTH_3"/>
    <property type="match status" value="1"/>
</dbReference>
<proteinExistence type="predicted"/>
<dbReference type="SUPFAM" id="SSF47413">
    <property type="entry name" value="lambda repressor-like DNA-binding domains"/>
    <property type="match status" value="1"/>
</dbReference>
<accession>A0A139XBL9</accession>
<sequence length="109" mass="12217">MDAESRARLVEAIKHARGNRSQRKFASDLGVSYATVQSWERGTVIPDLENLEAVATARGQSLEQLLAQVRAVGSEEVHKPKKAEDLLLTIRQLSREEVVRLIKLLIDEI</sequence>
<protein>
    <recommendedName>
        <fullName evidence="1">HTH cro/C1-type domain-containing protein</fullName>
    </recommendedName>
</protein>
<dbReference type="InterPro" id="IPR010982">
    <property type="entry name" value="Lambda_DNA-bd_dom_sf"/>
</dbReference>
<evidence type="ECO:0000259" key="1">
    <source>
        <dbReference type="PROSITE" id="PS50943"/>
    </source>
</evidence>
<feature type="domain" description="HTH cro/C1-type" evidence="1">
    <location>
        <begin position="13"/>
        <end position="65"/>
    </location>
</feature>
<dbReference type="EMBL" id="ANNX02000020">
    <property type="protein sequence ID" value="KYC42043.1"/>
    <property type="molecule type" value="Genomic_DNA"/>
</dbReference>
<evidence type="ECO:0000313" key="2">
    <source>
        <dbReference type="EMBL" id="KYC42043.1"/>
    </source>
</evidence>
<dbReference type="PROSITE" id="PS50943">
    <property type="entry name" value="HTH_CROC1"/>
    <property type="match status" value="1"/>
</dbReference>
<evidence type="ECO:0000313" key="3">
    <source>
        <dbReference type="Proteomes" id="UP000076925"/>
    </source>
</evidence>
<dbReference type="AlphaFoldDB" id="A0A139XBL9"/>